<feature type="compositionally biased region" description="Basic residues" evidence="1">
    <location>
        <begin position="1"/>
        <end position="11"/>
    </location>
</feature>
<proteinExistence type="predicted"/>
<accession>A0A8H7Y492</accession>
<evidence type="ECO:0000313" key="2">
    <source>
        <dbReference type="EMBL" id="KAG5172358.1"/>
    </source>
</evidence>
<sequence>MAQGKRTKPTNKKSTATARQATNAKHALKKKHLSANKSRIEDLREQLDRDALSVHSELRALVDPRLPPTVQLAPAATMDVSQSLSDLTTTLNNL</sequence>
<dbReference type="EMBL" id="JAFIQS010000002">
    <property type="protein sequence ID" value="KAG5172358.1"/>
    <property type="molecule type" value="Genomic_DNA"/>
</dbReference>
<reference evidence="2" key="1">
    <citation type="submission" date="2021-02" db="EMBL/GenBank/DDBJ databases">
        <title>Psilocybe cubensis genome.</title>
        <authorList>
            <person name="Mckernan K.J."/>
            <person name="Crawford S."/>
            <person name="Trippe A."/>
            <person name="Kane L.T."/>
            <person name="Mclaughlin S."/>
        </authorList>
    </citation>
    <scope>NUCLEOTIDE SEQUENCE [LARGE SCALE GENOMIC DNA]</scope>
    <source>
        <strain evidence="2">MGC-MH-2018</strain>
    </source>
</reference>
<dbReference type="OrthoDB" id="3015726at2759"/>
<gene>
    <name evidence="2" type="ORF">JR316_001857</name>
</gene>
<organism evidence="2">
    <name type="scientific">Psilocybe cubensis</name>
    <name type="common">Psychedelic mushroom</name>
    <name type="synonym">Stropharia cubensis</name>
    <dbReference type="NCBI Taxonomy" id="181762"/>
    <lineage>
        <taxon>Eukaryota</taxon>
        <taxon>Fungi</taxon>
        <taxon>Dikarya</taxon>
        <taxon>Basidiomycota</taxon>
        <taxon>Agaricomycotina</taxon>
        <taxon>Agaricomycetes</taxon>
        <taxon>Agaricomycetidae</taxon>
        <taxon>Agaricales</taxon>
        <taxon>Agaricineae</taxon>
        <taxon>Strophariaceae</taxon>
        <taxon>Psilocybe</taxon>
    </lineage>
</organism>
<feature type="compositionally biased region" description="Polar residues" evidence="1">
    <location>
        <begin position="12"/>
        <end position="22"/>
    </location>
</feature>
<evidence type="ECO:0000256" key="1">
    <source>
        <dbReference type="SAM" id="MobiDB-lite"/>
    </source>
</evidence>
<name>A0A8H7Y492_PSICU</name>
<protein>
    <submittedName>
        <fullName evidence="2">Uncharacterized protein</fullName>
    </submittedName>
</protein>
<feature type="region of interest" description="Disordered" evidence="1">
    <location>
        <begin position="1"/>
        <end position="37"/>
    </location>
</feature>
<dbReference type="AlphaFoldDB" id="A0A8H7Y492"/>
<comment type="caution">
    <text evidence="2">The sequence shown here is derived from an EMBL/GenBank/DDBJ whole genome shotgun (WGS) entry which is preliminary data.</text>
</comment>